<evidence type="ECO:0000256" key="5">
    <source>
        <dbReference type="ARBA" id="ARBA00022989"/>
    </source>
</evidence>
<accession>W1PKH5</accession>
<keyword evidence="7" id="KW-0568">Pathogenesis-related protein</keyword>
<name>W1PKH5_AMBTC</name>
<evidence type="ECO:0000313" key="8">
    <source>
        <dbReference type="EMBL" id="ERN08219.1"/>
    </source>
</evidence>
<keyword evidence="4" id="KW-0611">Plant defense</keyword>
<evidence type="ECO:0000313" key="9">
    <source>
        <dbReference type="Proteomes" id="UP000017836"/>
    </source>
</evidence>
<proteinExistence type="inferred from homology"/>
<reference evidence="9" key="1">
    <citation type="journal article" date="2013" name="Science">
        <title>The Amborella genome and the evolution of flowering plants.</title>
        <authorList>
            <consortium name="Amborella Genome Project"/>
        </authorList>
    </citation>
    <scope>NUCLEOTIDE SEQUENCE [LARGE SCALE GENOMIC DNA]</scope>
</reference>
<protein>
    <recommendedName>
        <fullName evidence="10">MLO-like protein</fullName>
    </recommendedName>
</protein>
<dbReference type="Gramene" id="ERN08219">
    <property type="protein sequence ID" value="ERN08219"/>
    <property type="gene ID" value="AMTR_s00018p00204280"/>
</dbReference>
<evidence type="ECO:0000256" key="2">
    <source>
        <dbReference type="ARBA" id="ARBA00006574"/>
    </source>
</evidence>
<evidence type="ECO:0008006" key="10">
    <source>
        <dbReference type="Google" id="ProtNLM"/>
    </source>
</evidence>
<keyword evidence="6" id="KW-0472">Membrane</keyword>
<evidence type="ECO:0000256" key="6">
    <source>
        <dbReference type="ARBA" id="ARBA00023136"/>
    </source>
</evidence>
<comment type="similarity">
    <text evidence="2">Belongs to the MLO family.</text>
</comment>
<dbReference type="AlphaFoldDB" id="W1PKH5"/>
<keyword evidence="9" id="KW-1185">Reference proteome</keyword>
<keyword evidence="3" id="KW-0812">Transmembrane</keyword>
<dbReference type="Pfam" id="PF03094">
    <property type="entry name" value="Mlo"/>
    <property type="match status" value="1"/>
</dbReference>
<dbReference type="InterPro" id="IPR004326">
    <property type="entry name" value="Mlo"/>
</dbReference>
<evidence type="ECO:0000256" key="1">
    <source>
        <dbReference type="ARBA" id="ARBA00004141"/>
    </source>
</evidence>
<evidence type="ECO:0000256" key="4">
    <source>
        <dbReference type="ARBA" id="ARBA00022821"/>
    </source>
</evidence>
<dbReference type="STRING" id="13333.W1PKH5"/>
<gene>
    <name evidence="8" type="ORF">AMTR_s00018p00204280</name>
</gene>
<dbReference type="GO" id="GO:0006952">
    <property type="term" value="P:defense response"/>
    <property type="evidence" value="ECO:0007669"/>
    <property type="project" value="UniProtKB-KW"/>
</dbReference>
<evidence type="ECO:0000256" key="7">
    <source>
        <dbReference type="ARBA" id="ARBA00023265"/>
    </source>
</evidence>
<dbReference type="EMBL" id="KI393569">
    <property type="protein sequence ID" value="ERN08219.1"/>
    <property type="molecule type" value="Genomic_DNA"/>
</dbReference>
<comment type="subcellular location">
    <subcellularLocation>
        <location evidence="1">Membrane</location>
        <topology evidence="1">Multi-pass membrane protein</topology>
    </subcellularLocation>
</comment>
<dbReference type="GO" id="GO:0016020">
    <property type="term" value="C:membrane"/>
    <property type="evidence" value="ECO:0007669"/>
    <property type="project" value="UniProtKB-SubCell"/>
</dbReference>
<keyword evidence="5" id="KW-1133">Transmembrane helix</keyword>
<dbReference type="Proteomes" id="UP000017836">
    <property type="component" value="Unassembled WGS sequence"/>
</dbReference>
<organism evidence="8 9">
    <name type="scientific">Amborella trichopoda</name>
    <dbReference type="NCBI Taxonomy" id="13333"/>
    <lineage>
        <taxon>Eukaryota</taxon>
        <taxon>Viridiplantae</taxon>
        <taxon>Streptophyta</taxon>
        <taxon>Embryophyta</taxon>
        <taxon>Tracheophyta</taxon>
        <taxon>Spermatophyta</taxon>
        <taxon>Magnoliopsida</taxon>
        <taxon>Amborellales</taxon>
        <taxon>Amborellaceae</taxon>
        <taxon>Amborella</taxon>
    </lineage>
</organism>
<dbReference type="HOGENOM" id="CLU_2041177_0_0_1"/>
<sequence>MGSRFKKALIAEDVRESLHGWCKRVKERSKHGSLHANLRSATSTTSLDSMADGEDGIDPISLDENLSMRVQYASMREDGIFNHHPGDTLSQSSVFSEPHLYDSYGEEEGDELHILRTIGHV</sequence>
<evidence type="ECO:0000256" key="3">
    <source>
        <dbReference type="ARBA" id="ARBA00022692"/>
    </source>
</evidence>